<dbReference type="EMBL" id="CACRXK020025130">
    <property type="protein sequence ID" value="CAB4039253.1"/>
    <property type="molecule type" value="Genomic_DNA"/>
</dbReference>
<sequence length="89" mass="10241">MNKRPLPDDLVLQKPVIPQTRASFRQMFSTWKIAKKTLICWDLWFANALVYYGVSFGSVDLGGNRYLNVFLVSVVEIPSNLAYIWSADR</sequence>
<organism evidence="1 2">
    <name type="scientific">Paramuricea clavata</name>
    <name type="common">Red gorgonian</name>
    <name type="synonym">Violescent sea-whip</name>
    <dbReference type="NCBI Taxonomy" id="317549"/>
    <lineage>
        <taxon>Eukaryota</taxon>
        <taxon>Metazoa</taxon>
        <taxon>Cnidaria</taxon>
        <taxon>Anthozoa</taxon>
        <taxon>Octocorallia</taxon>
        <taxon>Malacalcyonacea</taxon>
        <taxon>Plexauridae</taxon>
        <taxon>Paramuricea</taxon>
    </lineage>
</organism>
<dbReference type="Gene3D" id="1.20.1250.20">
    <property type="entry name" value="MFS general substrate transporter like domains"/>
    <property type="match status" value="1"/>
</dbReference>
<accession>A0A6S7LN29</accession>
<evidence type="ECO:0000313" key="1">
    <source>
        <dbReference type="EMBL" id="CAB4039253.1"/>
    </source>
</evidence>
<proteinExistence type="predicted"/>
<evidence type="ECO:0000313" key="2">
    <source>
        <dbReference type="Proteomes" id="UP001152795"/>
    </source>
</evidence>
<protein>
    <submittedName>
        <fullName evidence="1">Uncharacterized protein</fullName>
    </submittedName>
</protein>
<dbReference type="OrthoDB" id="3936150at2759"/>
<dbReference type="InterPro" id="IPR036259">
    <property type="entry name" value="MFS_trans_sf"/>
</dbReference>
<gene>
    <name evidence="1" type="ORF">PACLA_8A039742</name>
</gene>
<reference evidence="1" key="1">
    <citation type="submission" date="2020-04" db="EMBL/GenBank/DDBJ databases">
        <authorList>
            <person name="Alioto T."/>
            <person name="Alioto T."/>
            <person name="Gomez Garrido J."/>
        </authorList>
    </citation>
    <scope>NUCLEOTIDE SEQUENCE</scope>
    <source>
        <strain evidence="1">A484AB</strain>
    </source>
</reference>
<dbReference type="Proteomes" id="UP001152795">
    <property type="component" value="Unassembled WGS sequence"/>
</dbReference>
<keyword evidence="2" id="KW-1185">Reference proteome</keyword>
<name>A0A6S7LN29_PARCT</name>
<comment type="caution">
    <text evidence="1">The sequence shown here is derived from an EMBL/GenBank/DDBJ whole genome shotgun (WGS) entry which is preliminary data.</text>
</comment>
<dbReference type="AlphaFoldDB" id="A0A6S7LN29"/>